<dbReference type="PROSITE" id="PS00155">
    <property type="entry name" value="CUTINASE_1"/>
    <property type="match status" value="1"/>
</dbReference>
<evidence type="ECO:0000256" key="9">
    <source>
        <dbReference type="ARBA" id="ARBA00034045"/>
    </source>
</evidence>
<evidence type="ECO:0000256" key="1">
    <source>
        <dbReference type="ARBA" id="ARBA00004613"/>
    </source>
</evidence>
<dbReference type="OrthoDB" id="3225429at2759"/>
<feature type="active site" description="Nucleophile" evidence="10">
    <location>
        <position position="136"/>
    </location>
</feature>
<evidence type="ECO:0000256" key="6">
    <source>
        <dbReference type="ARBA" id="ARBA00022729"/>
    </source>
</evidence>
<reference evidence="13 14" key="1">
    <citation type="submission" date="2018-02" db="EMBL/GenBank/DDBJ databases">
        <title>The genomes of Aspergillus section Nigri reveals drivers in fungal speciation.</title>
        <authorList>
            <consortium name="DOE Joint Genome Institute"/>
            <person name="Vesth T.C."/>
            <person name="Nybo J."/>
            <person name="Theobald S."/>
            <person name="Brandl J."/>
            <person name="Frisvad J.C."/>
            <person name="Nielsen K.F."/>
            <person name="Lyhne E.K."/>
            <person name="Kogle M.E."/>
            <person name="Kuo A."/>
            <person name="Riley R."/>
            <person name="Clum A."/>
            <person name="Nolan M."/>
            <person name="Lipzen A."/>
            <person name="Salamov A."/>
            <person name="Henrissat B."/>
            <person name="Wiebenga A."/>
            <person name="De vries R.P."/>
            <person name="Grigoriev I.V."/>
            <person name="Mortensen U.H."/>
            <person name="Andersen M.R."/>
            <person name="Baker S.E."/>
        </authorList>
    </citation>
    <scope>NUCLEOTIDE SEQUENCE [LARGE SCALE GENOMIC DNA]</scope>
    <source>
        <strain evidence="13 14">CBS 101889</strain>
    </source>
</reference>
<dbReference type="STRING" id="1450537.A0A395HZB8"/>
<proteinExistence type="inferred from homology"/>
<dbReference type="GO" id="GO:0016052">
    <property type="term" value="P:carbohydrate catabolic process"/>
    <property type="evidence" value="ECO:0007669"/>
    <property type="project" value="TreeGrafter"/>
</dbReference>
<feature type="disulfide bond" evidence="11">
    <location>
        <begin position="46"/>
        <end position="125"/>
    </location>
</feature>
<dbReference type="InterPro" id="IPR000675">
    <property type="entry name" value="Cutinase/axe"/>
</dbReference>
<evidence type="ECO:0000256" key="8">
    <source>
        <dbReference type="ARBA" id="ARBA00023157"/>
    </source>
</evidence>
<dbReference type="EC" id="3.1.1.74" evidence="3 12"/>
<sequence>MTILKSLLAGVCATLAVANPLPAPEADQLQSRQFITDSNELMAGPCKDVTLIFTRGSAEIGNMGLVIGPQLCQALKAQISPNRVACQGVEGQYVGLIKPNFLDYNTDPKSIQTAKTTIEEAASKCPNTQIVAGGYSQGSAVIDYAVQELNSDTRNKLKGVVLFGFTRNKQDHGQIPGYPQDKVKVYCAPGDVVCDGILVITPSHQVYGVNAGDAADFLARQVNLPQ</sequence>
<dbReference type="FunFam" id="3.40.50.1820:FF:000235">
    <property type="entry name" value="Cutinase 1"/>
    <property type="match status" value="1"/>
</dbReference>
<keyword evidence="6 12" id="KW-0732">Signal</keyword>
<evidence type="ECO:0000313" key="14">
    <source>
        <dbReference type="Proteomes" id="UP000248961"/>
    </source>
</evidence>
<dbReference type="Proteomes" id="UP000248961">
    <property type="component" value="Unassembled WGS sequence"/>
</dbReference>
<feature type="disulfide bond" evidence="11">
    <location>
        <begin position="187"/>
        <end position="194"/>
    </location>
</feature>
<dbReference type="RefSeq" id="XP_025552040.1">
    <property type="nucleotide sequence ID" value="XM_025696935.1"/>
</dbReference>
<dbReference type="VEuPathDB" id="FungiDB:BO97DRAFT_424061"/>
<accession>A0A395HZB8</accession>
<comment type="function">
    <text evidence="12">Catalyzes the hydrolysis of complex carboxylic polyesters found in the cell wall of plants. Degrades cutin, a macromolecule that forms the structure of the plant cuticle.</text>
</comment>
<protein>
    <recommendedName>
        <fullName evidence="3 12">Cutinase</fullName>
        <ecNumber evidence="3 12">3.1.1.74</ecNumber>
    </recommendedName>
</protein>
<dbReference type="InterPro" id="IPR011150">
    <property type="entry name" value="Cutinase_monf"/>
</dbReference>
<organism evidence="13 14">
    <name type="scientific">Aspergillus homomorphus (strain CBS 101889)</name>
    <dbReference type="NCBI Taxonomy" id="1450537"/>
    <lineage>
        <taxon>Eukaryota</taxon>
        <taxon>Fungi</taxon>
        <taxon>Dikarya</taxon>
        <taxon>Ascomycota</taxon>
        <taxon>Pezizomycotina</taxon>
        <taxon>Eurotiomycetes</taxon>
        <taxon>Eurotiomycetidae</taxon>
        <taxon>Eurotiales</taxon>
        <taxon>Aspergillaceae</taxon>
        <taxon>Aspergillus</taxon>
        <taxon>Aspergillus subgen. Circumdati</taxon>
    </lineage>
</organism>
<dbReference type="Pfam" id="PF01083">
    <property type="entry name" value="Cutinase"/>
    <property type="match status" value="1"/>
</dbReference>
<dbReference type="GO" id="GO:0005576">
    <property type="term" value="C:extracellular region"/>
    <property type="evidence" value="ECO:0007669"/>
    <property type="project" value="UniProtKB-SubCell"/>
</dbReference>
<dbReference type="Gene3D" id="3.40.50.1820">
    <property type="entry name" value="alpha/beta hydrolase"/>
    <property type="match status" value="1"/>
</dbReference>
<evidence type="ECO:0000256" key="12">
    <source>
        <dbReference type="RuleBase" id="RU361263"/>
    </source>
</evidence>
<comment type="similarity">
    <text evidence="2 12">Belongs to the cutinase family.</text>
</comment>
<dbReference type="PANTHER" id="PTHR48250">
    <property type="entry name" value="CUTINASE 2-RELATED"/>
    <property type="match status" value="1"/>
</dbReference>
<dbReference type="GeneID" id="37201224"/>
<evidence type="ECO:0000256" key="4">
    <source>
        <dbReference type="ARBA" id="ARBA00022487"/>
    </source>
</evidence>
<dbReference type="EMBL" id="KZ824281">
    <property type="protein sequence ID" value="RAL12886.1"/>
    <property type="molecule type" value="Genomic_DNA"/>
</dbReference>
<keyword evidence="4 12" id="KW-0719">Serine esterase</keyword>
<feature type="active site" description="Proton donor/acceptor" evidence="10">
    <location>
        <position position="204"/>
    </location>
</feature>
<dbReference type="GO" id="GO:0050525">
    <property type="term" value="F:cutinase activity"/>
    <property type="evidence" value="ECO:0007669"/>
    <property type="project" value="UniProtKB-UniRule"/>
</dbReference>
<evidence type="ECO:0000256" key="2">
    <source>
        <dbReference type="ARBA" id="ARBA00007534"/>
    </source>
</evidence>
<dbReference type="PANTHER" id="PTHR48250:SF3">
    <property type="entry name" value="CUTINASE 1-RELATED"/>
    <property type="match status" value="1"/>
</dbReference>
<evidence type="ECO:0000256" key="7">
    <source>
        <dbReference type="ARBA" id="ARBA00022801"/>
    </source>
</evidence>
<evidence type="ECO:0000313" key="13">
    <source>
        <dbReference type="EMBL" id="RAL12886.1"/>
    </source>
</evidence>
<keyword evidence="7 12" id="KW-0378">Hydrolase</keyword>
<dbReference type="PRINTS" id="PR00129">
    <property type="entry name" value="CUTINASE"/>
</dbReference>
<dbReference type="InterPro" id="IPR043580">
    <property type="entry name" value="CUTINASE_1"/>
</dbReference>
<feature type="signal peptide" evidence="12">
    <location>
        <begin position="1"/>
        <end position="18"/>
    </location>
</feature>
<gene>
    <name evidence="13" type="ORF">BO97DRAFT_424061</name>
</gene>
<keyword evidence="5 12" id="KW-0964">Secreted</keyword>
<dbReference type="SMART" id="SM01110">
    <property type="entry name" value="Cutinase"/>
    <property type="match status" value="1"/>
</dbReference>
<name>A0A395HZB8_ASPHC</name>
<evidence type="ECO:0000256" key="10">
    <source>
        <dbReference type="PIRSR" id="PIRSR611150-1"/>
    </source>
</evidence>
<comment type="catalytic activity">
    <reaction evidence="9 12">
        <text>cutin + H2O = cutin monomers.</text>
        <dbReference type="EC" id="3.1.1.74"/>
    </reaction>
</comment>
<keyword evidence="14" id="KW-1185">Reference proteome</keyword>
<dbReference type="AlphaFoldDB" id="A0A395HZB8"/>
<dbReference type="InterPro" id="IPR029058">
    <property type="entry name" value="AB_hydrolase_fold"/>
</dbReference>
<feature type="chain" id="PRO_5017106177" description="Cutinase" evidence="12">
    <location>
        <begin position="19"/>
        <end position="226"/>
    </location>
</feature>
<evidence type="ECO:0000256" key="5">
    <source>
        <dbReference type="ARBA" id="ARBA00022525"/>
    </source>
</evidence>
<evidence type="ECO:0000256" key="11">
    <source>
        <dbReference type="PIRSR" id="PIRSR611150-2"/>
    </source>
</evidence>
<comment type="subcellular location">
    <subcellularLocation>
        <location evidence="1 12">Secreted</location>
    </subcellularLocation>
</comment>
<keyword evidence="8 11" id="KW-1015">Disulfide bond</keyword>
<evidence type="ECO:0000256" key="3">
    <source>
        <dbReference type="ARBA" id="ARBA00013095"/>
    </source>
</evidence>
<feature type="active site" evidence="10">
    <location>
        <position position="191"/>
    </location>
</feature>
<dbReference type="SUPFAM" id="SSF53474">
    <property type="entry name" value="alpha/beta-Hydrolases"/>
    <property type="match status" value="1"/>
</dbReference>